<dbReference type="Proteomes" id="UP000001188">
    <property type="component" value="Chromosome"/>
</dbReference>
<dbReference type="Gene3D" id="3.10.180.80">
    <property type="entry name" value="Uncharacterised protein PF07063, DUF1338"/>
    <property type="match status" value="1"/>
</dbReference>
<dbReference type="CDD" id="cd16348">
    <property type="entry name" value="VOC_YdcJ_like"/>
    <property type="match status" value="1"/>
</dbReference>
<dbReference type="PANTHER" id="PTHR39479:SF2">
    <property type="entry name" value="2-OXOADIPATE DIOXYGENASE_DECARBOXYLASE"/>
    <property type="match status" value="1"/>
</dbReference>
<name>B0RWV5_XANCB</name>
<dbReference type="KEGG" id="xca:xcc-b100_3977"/>
<dbReference type="SMART" id="SM01150">
    <property type="entry name" value="DUF1338"/>
    <property type="match status" value="1"/>
</dbReference>
<accession>B0RWV5</accession>
<evidence type="ECO:0000256" key="3">
    <source>
        <dbReference type="ARBA" id="ARBA00023002"/>
    </source>
</evidence>
<reference evidence="9 10" key="1">
    <citation type="journal article" date="2008" name="J. Biotechnol.">
        <title>The genome of Xanthomonas campestris pv. campestris B100 and its use for the reconstruction of metabolic pathways involved in xanthan biosynthesis.</title>
        <authorList>
            <person name="Vorholter F.J."/>
            <person name="Schneiker S."/>
            <person name="Goesmann A."/>
            <person name="Krause L."/>
            <person name="Bekel T."/>
            <person name="Kaiser O."/>
            <person name="Linke B."/>
            <person name="Patschkowski T."/>
            <person name="Ruckert C."/>
            <person name="Schmid J."/>
            <person name="Sidhu V.K."/>
            <person name="Sieber V."/>
            <person name="Tauch A."/>
            <person name="Watt S.A."/>
            <person name="Weisshaar B."/>
            <person name="Becker A."/>
            <person name="Niehaus K."/>
            <person name="Puhler A."/>
        </authorList>
    </citation>
    <scope>NUCLEOTIDE SEQUENCE [LARGE SCALE GENOMIC DNA]</scope>
    <source>
        <strain evidence="9 10">B100</strain>
    </source>
</reference>
<gene>
    <name evidence="9" type="ORF">XCCB100_3977</name>
</gene>
<keyword evidence="3" id="KW-0560">Oxidoreductase</keyword>
<dbReference type="AlphaFoldDB" id="B0RWV5"/>
<organism evidence="9 10">
    <name type="scientific">Xanthomonas campestris pv. campestris (strain B100)</name>
    <dbReference type="NCBI Taxonomy" id="509169"/>
    <lineage>
        <taxon>Bacteria</taxon>
        <taxon>Pseudomonadati</taxon>
        <taxon>Pseudomonadota</taxon>
        <taxon>Gammaproteobacteria</taxon>
        <taxon>Lysobacterales</taxon>
        <taxon>Lysobacteraceae</taxon>
        <taxon>Xanthomonas</taxon>
    </lineage>
</organism>
<dbReference type="EMBL" id="AM920689">
    <property type="protein sequence ID" value="CAP53344.1"/>
    <property type="molecule type" value="Genomic_DNA"/>
</dbReference>
<evidence type="ECO:0000256" key="5">
    <source>
        <dbReference type="ARBA" id="ARBA00035013"/>
    </source>
</evidence>
<dbReference type="HOGENOM" id="CLU_026640_0_0_6"/>
<comment type="similarity">
    <text evidence="5">Belongs to the 2-oxoadipate dioxygenase/decarboxylase family.</text>
</comment>
<dbReference type="InterPro" id="IPR009770">
    <property type="entry name" value="HGLS"/>
</dbReference>
<protein>
    <recommendedName>
        <fullName evidence="7">2-oxoadipate dioxygenase/decarboxylase</fullName>
        <ecNumber evidence="6">1.13.11.93</ecNumber>
    </recommendedName>
    <alternativeName>
        <fullName evidence="8">2-hydroxyglutarate synthase</fullName>
    </alternativeName>
</protein>
<keyword evidence="2" id="KW-0223">Dioxygenase</keyword>
<evidence type="ECO:0000256" key="1">
    <source>
        <dbReference type="ARBA" id="ARBA00001954"/>
    </source>
</evidence>
<evidence type="ECO:0000256" key="7">
    <source>
        <dbReference type="ARBA" id="ARBA00035034"/>
    </source>
</evidence>
<comment type="cofactor">
    <cofactor evidence="1">
        <name>Fe(2+)</name>
        <dbReference type="ChEBI" id="CHEBI:29033"/>
    </cofactor>
</comment>
<dbReference type="Pfam" id="PF07063">
    <property type="entry name" value="HGLS"/>
    <property type="match status" value="1"/>
</dbReference>
<proteinExistence type="inferred from homology"/>
<dbReference type="InterPro" id="IPR047869">
    <property type="entry name" value="YdcJ_bac-like"/>
</dbReference>
<evidence type="ECO:0000313" key="9">
    <source>
        <dbReference type="EMBL" id="CAP53344.1"/>
    </source>
</evidence>
<dbReference type="PANTHER" id="PTHR39479">
    <property type="match status" value="1"/>
</dbReference>
<dbReference type="EC" id="1.13.11.93" evidence="6"/>
<sequence length="519" mass="56631">MTAARRNDATLRSMAREYRRTAPGSTAVCQPTRDADAAVQLAASRQGRREWGNVGSGRHCQDCPMRETVFVSPDQIRSLFAQAMSDMYRAEVPLYGDLMTLVADVNAQTLQADPALAARLQRNDERARLDLERHGAIRVGTAQELATLRRLFAVMGMHPVGYYDLSVAGVPVHSTAFRPIDDAALSANPFRVFTSLLRLELIEDPALRAQAAEILAQRQIFTAEALSLIEQHERAGGLDATQAQQFVAQALETFRWHGDATVALPTYRALSQAHKLIADVVSFHGPHINHLTPRTLDIDAAQAQMQRAGIEAKAVIEGPPRRRVPILLRQTSFKALEEPVRFLGETGQAEQGTHTARFGEIEQRGLALTPKGRALYDALLAQARETEGAGSTGSDYATVLQTAFVAFPDDEAVLRQEGLGYFRYALTEAGRADPAQVAAMPAETAIALGLVRADPIIYEDFLPVSAAGIFQSNLGGAEQRAYAAHASKSTFERELGAPVHDEFALYAQLERDSLRALLV</sequence>
<dbReference type="GO" id="GO:0051213">
    <property type="term" value="F:dioxygenase activity"/>
    <property type="evidence" value="ECO:0007669"/>
    <property type="project" value="UniProtKB-KW"/>
</dbReference>
<evidence type="ECO:0000256" key="6">
    <source>
        <dbReference type="ARBA" id="ARBA00035023"/>
    </source>
</evidence>
<evidence type="ECO:0000256" key="2">
    <source>
        <dbReference type="ARBA" id="ARBA00022964"/>
    </source>
</evidence>
<evidence type="ECO:0000313" key="10">
    <source>
        <dbReference type="Proteomes" id="UP000001188"/>
    </source>
</evidence>
<evidence type="ECO:0000256" key="8">
    <source>
        <dbReference type="ARBA" id="ARBA00035045"/>
    </source>
</evidence>
<keyword evidence="4" id="KW-0408">Iron</keyword>
<evidence type="ECO:0000256" key="4">
    <source>
        <dbReference type="ARBA" id="ARBA00023004"/>
    </source>
</evidence>